<evidence type="ECO:0000313" key="2">
    <source>
        <dbReference type="EMBL" id="GAA0182057.1"/>
    </source>
</evidence>
<proteinExistence type="predicted"/>
<evidence type="ECO:0000256" key="1">
    <source>
        <dbReference type="SAM" id="Coils"/>
    </source>
</evidence>
<gene>
    <name evidence="2" type="ORF">LIER_30314</name>
</gene>
<comment type="caution">
    <text evidence="2">The sequence shown here is derived from an EMBL/GenBank/DDBJ whole genome shotgun (WGS) entry which is preliminary data.</text>
</comment>
<evidence type="ECO:0000313" key="3">
    <source>
        <dbReference type="Proteomes" id="UP001454036"/>
    </source>
</evidence>
<dbReference type="Proteomes" id="UP001454036">
    <property type="component" value="Unassembled WGS sequence"/>
</dbReference>
<dbReference type="AlphaFoldDB" id="A0AAV3RR88"/>
<organism evidence="2 3">
    <name type="scientific">Lithospermum erythrorhizon</name>
    <name type="common">Purple gromwell</name>
    <name type="synonym">Lithospermum officinale var. erythrorhizon</name>
    <dbReference type="NCBI Taxonomy" id="34254"/>
    <lineage>
        <taxon>Eukaryota</taxon>
        <taxon>Viridiplantae</taxon>
        <taxon>Streptophyta</taxon>
        <taxon>Embryophyta</taxon>
        <taxon>Tracheophyta</taxon>
        <taxon>Spermatophyta</taxon>
        <taxon>Magnoliopsida</taxon>
        <taxon>eudicotyledons</taxon>
        <taxon>Gunneridae</taxon>
        <taxon>Pentapetalae</taxon>
        <taxon>asterids</taxon>
        <taxon>lamiids</taxon>
        <taxon>Boraginales</taxon>
        <taxon>Boraginaceae</taxon>
        <taxon>Boraginoideae</taxon>
        <taxon>Lithospermeae</taxon>
        <taxon>Lithospermum</taxon>
    </lineage>
</organism>
<dbReference type="EMBL" id="BAABME010010795">
    <property type="protein sequence ID" value="GAA0182057.1"/>
    <property type="molecule type" value="Genomic_DNA"/>
</dbReference>
<protein>
    <submittedName>
        <fullName evidence="2">Uncharacterized protein</fullName>
    </submittedName>
</protein>
<feature type="coiled-coil region" evidence="1">
    <location>
        <begin position="27"/>
        <end position="62"/>
    </location>
</feature>
<keyword evidence="3" id="KW-1185">Reference proteome</keyword>
<sequence length="103" mass="11987">MESLGVESNVLSCGEMEEMKLDEIYWLKHEKEILKDKIEKVRKEEEETRAHIEALEKRLEATEMCQKQIMSLLAKAIEDPALLMEFVGHEETGKIEGKIVRNK</sequence>
<name>A0AAV3RR88_LITER</name>
<accession>A0AAV3RR88</accession>
<reference evidence="2 3" key="1">
    <citation type="submission" date="2024-01" db="EMBL/GenBank/DDBJ databases">
        <title>The complete chloroplast genome sequence of Lithospermum erythrorhizon: insights into the phylogenetic relationship among Boraginaceae species and the maternal lineages of purple gromwells.</title>
        <authorList>
            <person name="Okada T."/>
            <person name="Watanabe K."/>
        </authorList>
    </citation>
    <scope>NUCLEOTIDE SEQUENCE [LARGE SCALE GENOMIC DNA]</scope>
</reference>
<keyword evidence="1" id="KW-0175">Coiled coil</keyword>